<dbReference type="Gene3D" id="2.40.30.10">
    <property type="entry name" value="Translation factors"/>
    <property type="match status" value="1"/>
</dbReference>
<name>A0A660S5B7_UNCT6</name>
<dbReference type="SUPFAM" id="SSF50447">
    <property type="entry name" value="Translation proteins"/>
    <property type="match status" value="1"/>
</dbReference>
<evidence type="ECO:0000313" key="2">
    <source>
        <dbReference type="Proteomes" id="UP000282321"/>
    </source>
</evidence>
<dbReference type="Proteomes" id="UP000282321">
    <property type="component" value="Unassembled WGS sequence"/>
</dbReference>
<evidence type="ECO:0000313" key="1">
    <source>
        <dbReference type="EMBL" id="RKX64878.1"/>
    </source>
</evidence>
<sequence>LKVVEVDEENNLILVKGAVPGARNSYVIIKDSYKQQ</sequence>
<feature type="non-terminal residue" evidence="1">
    <location>
        <position position="1"/>
    </location>
</feature>
<protein>
    <submittedName>
        <fullName evidence="1">50S ribosomal protein L3</fullName>
    </submittedName>
</protein>
<organism evidence="1 2">
    <name type="scientific">candidate division TA06 bacterium</name>
    <dbReference type="NCBI Taxonomy" id="2250710"/>
    <lineage>
        <taxon>Bacteria</taxon>
        <taxon>Bacteria division TA06</taxon>
    </lineage>
</organism>
<dbReference type="GO" id="GO:0005840">
    <property type="term" value="C:ribosome"/>
    <property type="evidence" value="ECO:0007669"/>
    <property type="project" value="UniProtKB-KW"/>
</dbReference>
<dbReference type="AlphaFoldDB" id="A0A660S5B7"/>
<dbReference type="InterPro" id="IPR009000">
    <property type="entry name" value="Transl_B-barrel_sf"/>
</dbReference>
<reference evidence="1 2" key="1">
    <citation type="submission" date="2018-06" db="EMBL/GenBank/DDBJ databases">
        <title>Extensive metabolic versatility and redundancy in microbially diverse, dynamic hydrothermal sediments.</title>
        <authorList>
            <person name="Dombrowski N."/>
            <person name="Teske A."/>
            <person name="Baker B.J."/>
        </authorList>
    </citation>
    <scope>NUCLEOTIDE SEQUENCE [LARGE SCALE GENOMIC DNA]</scope>
    <source>
        <strain evidence="1">B35_G9</strain>
    </source>
</reference>
<keyword evidence="1" id="KW-0687">Ribonucleoprotein</keyword>
<proteinExistence type="predicted"/>
<comment type="caution">
    <text evidence="1">The sequence shown here is derived from an EMBL/GenBank/DDBJ whole genome shotgun (WGS) entry which is preliminary data.</text>
</comment>
<accession>A0A660S5B7</accession>
<dbReference type="EMBL" id="QNBC01000126">
    <property type="protein sequence ID" value="RKX64878.1"/>
    <property type="molecule type" value="Genomic_DNA"/>
</dbReference>
<keyword evidence="1" id="KW-0689">Ribosomal protein</keyword>
<gene>
    <name evidence="1" type="ORF">DRP44_07535</name>
</gene>